<dbReference type="PANTHER" id="PTHR46480:SF1">
    <property type="entry name" value="VOLTAGE-GATED HYDROGEN CHANNEL 1"/>
    <property type="match status" value="1"/>
</dbReference>
<keyword evidence="13" id="KW-1185">Reference proteome</keyword>
<keyword evidence="5" id="KW-0851">Voltage-gated channel</keyword>
<dbReference type="AlphaFoldDB" id="A0A8E2J5H5"/>
<evidence type="ECO:0000256" key="5">
    <source>
        <dbReference type="ARBA" id="ARBA00022882"/>
    </source>
</evidence>
<keyword evidence="7" id="KW-0406">Ion transport</keyword>
<evidence type="ECO:0000313" key="13">
    <source>
        <dbReference type="Proteomes" id="UP000250043"/>
    </source>
</evidence>
<dbReference type="OrthoDB" id="427456at2759"/>
<dbReference type="InterPro" id="IPR027359">
    <property type="entry name" value="Volt_channel_dom_sf"/>
</dbReference>
<evidence type="ECO:0000256" key="3">
    <source>
        <dbReference type="ARBA" id="ARBA00022475"/>
    </source>
</evidence>
<reference evidence="12 13" key="1">
    <citation type="submission" date="2016-07" db="EMBL/GenBank/DDBJ databases">
        <title>Draft genome of the white-rot fungus Obba rivulosa 3A-2.</title>
        <authorList>
            <consortium name="DOE Joint Genome Institute"/>
            <person name="Miettinen O."/>
            <person name="Riley R."/>
            <person name="Acob R."/>
            <person name="Barry K."/>
            <person name="Cullen D."/>
            <person name="De Vries R."/>
            <person name="Hainaut M."/>
            <person name="Hatakka A."/>
            <person name="Henrissat B."/>
            <person name="Hilden K."/>
            <person name="Kuo R."/>
            <person name="Labutti K."/>
            <person name="Lipzen A."/>
            <person name="Makela M.R."/>
            <person name="Sandor L."/>
            <person name="Spatafora J.W."/>
            <person name="Grigoriev I.V."/>
            <person name="Hibbett D.S."/>
        </authorList>
    </citation>
    <scope>NUCLEOTIDE SEQUENCE [LARGE SCALE GENOMIC DNA]</scope>
    <source>
        <strain evidence="12 13">3A-2</strain>
    </source>
</reference>
<keyword evidence="3" id="KW-1003">Cell membrane</keyword>
<dbReference type="Proteomes" id="UP000250043">
    <property type="component" value="Unassembled WGS sequence"/>
</dbReference>
<gene>
    <name evidence="12" type="ORF">OBBRIDRAFT_746573</name>
</gene>
<organism evidence="12 13">
    <name type="scientific">Obba rivulosa</name>
    <dbReference type="NCBI Taxonomy" id="1052685"/>
    <lineage>
        <taxon>Eukaryota</taxon>
        <taxon>Fungi</taxon>
        <taxon>Dikarya</taxon>
        <taxon>Basidiomycota</taxon>
        <taxon>Agaricomycotina</taxon>
        <taxon>Agaricomycetes</taxon>
        <taxon>Polyporales</taxon>
        <taxon>Gelatoporiaceae</taxon>
        <taxon>Obba</taxon>
    </lineage>
</organism>
<dbReference type="GO" id="GO:0030171">
    <property type="term" value="F:voltage-gated proton channel activity"/>
    <property type="evidence" value="ECO:0007669"/>
    <property type="project" value="InterPro"/>
</dbReference>
<keyword evidence="6" id="KW-1133">Transmembrane helix</keyword>
<evidence type="ECO:0000256" key="1">
    <source>
        <dbReference type="ARBA" id="ARBA00004651"/>
    </source>
</evidence>
<feature type="coiled-coil region" evidence="10">
    <location>
        <begin position="179"/>
        <end position="223"/>
    </location>
</feature>
<dbReference type="Gene3D" id="1.20.120.350">
    <property type="entry name" value="Voltage-gated potassium channels. Chain C"/>
    <property type="match status" value="1"/>
</dbReference>
<proteinExistence type="predicted"/>
<comment type="subcellular location">
    <subcellularLocation>
        <location evidence="1">Cell membrane</location>
        <topology evidence="1">Multi-pass membrane protein</topology>
    </subcellularLocation>
</comment>
<dbReference type="InterPro" id="IPR031846">
    <property type="entry name" value="Hvcn1"/>
</dbReference>
<name>A0A8E2J5H5_9APHY</name>
<evidence type="ECO:0000256" key="7">
    <source>
        <dbReference type="ARBA" id="ARBA00023065"/>
    </source>
</evidence>
<evidence type="ECO:0000256" key="9">
    <source>
        <dbReference type="ARBA" id="ARBA00023303"/>
    </source>
</evidence>
<evidence type="ECO:0008006" key="14">
    <source>
        <dbReference type="Google" id="ProtNLM"/>
    </source>
</evidence>
<evidence type="ECO:0000256" key="10">
    <source>
        <dbReference type="SAM" id="Coils"/>
    </source>
</evidence>
<sequence>MTDGTPEQQPLLASPSRDHDPENPVGSREPTKTQTWREWTAEVLESPPLHKTVIALVVIDSACVLADLSYSFLSEDCTPPEGPDTPTWLKVLSQISLGIDTFFLIEIPLTLWSLGINYYNPCSGVPHASLHLFDATVILATFALEVVLRGREQELAGLLIILRLWRLVKLIQGIAVSAGEIEEEQAKELEETQQELKGTIVALTEARRENQYLRSRLATLEGQSSSGS</sequence>
<protein>
    <recommendedName>
        <fullName evidence="14">Voltage-gated hydrogen channel 1</fullName>
    </recommendedName>
</protein>
<dbReference type="PANTHER" id="PTHR46480">
    <property type="entry name" value="F20B24.22"/>
    <property type="match status" value="1"/>
</dbReference>
<dbReference type="EMBL" id="KV722339">
    <property type="protein sequence ID" value="OCH95031.1"/>
    <property type="molecule type" value="Genomic_DNA"/>
</dbReference>
<keyword evidence="10" id="KW-0175">Coiled coil</keyword>
<dbReference type="GO" id="GO:0005886">
    <property type="term" value="C:plasma membrane"/>
    <property type="evidence" value="ECO:0007669"/>
    <property type="project" value="UniProtKB-SubCell"/>
</dbReference>
<evidence type="ECO:0000313" key="12">
    <source>
        <dbReference type="EMBL" id="OCH95031.1"/>
    </source>
</evidence>
<evidence type="ECO:0000256" key="4">
    <source>
        <dbReference type="ARBA" id="ARBA00022692"/>
    </source>
</evidence>
<evidence type="ECO:0000256" key="2">
    <source>
        <dbReference type="ARBA" id="ARBA00022448"/>
    </source>
</evidence>
<keyword evidence="2" id="KW-0813">Transport</keyword>
<evidence type="ECO:0000256" key="11">
    <source>
        <dbReference type="SAM" id="MobiDB-lite"/>
    </source>
</evidence>
<keyword evidence="9" id="KW-0407">Ion channel</keyword>
<keyword evidence="4" id="KW-0812">Transmembrane</keyword>
<evidence type="ECO:0000256" key="8">
    <source>
        <dbReference type="ARBA" id="ARBA00023136"/>
    </source>
</evidence>
<feature type="region of interest" description="Disordered" evidence="11">
    <location>
        <begin position="1"/>
        <end position="34"/>
    </location>
</feature>
<accession>A0A8E2J5H5</accession>
<keyword evidence="8" id="KW-0472">Membrane</keyword>
<evidence type="ECO:0000256" key="6">
    <source>
        <dbReference type="ARBA" id="ARBA00022989"/>
    </source>
</evidence>
<dbReference type="GO" id="GO:0034702">
    <property type="term" value="C:monoatomic ion channel complex"/>
    <property type="evidence" value="ECO:0007669"/>
    <property type="project" value="UniProtKB-KW"/>
</dbReference>